<dbReference type="PROSITE" id="PS00395">
    <property type="entry name" value="ALANINE_RACEMASE"/>
    <property type="match status" value="1"/>
</dbReference>
<organism evidence="8 9">
    <name type="scientific">Candidatus Wallbacteria bacterium GWC2_49_35</name>
    <dbReference type="NCBI Taxonomy" id="1817813"/>
    <lineage>
        <taxon>Bacteria</taxon>
        <taxon>Candidatus Walliibacteriota</taxon>
    </lineage>
</organism>
<evidence type="ECO:0000313" key="9">
    <source>
        <dbReference type="Proteomes" id="UP000178735"/>
    </source>
</evidence>
<dbReference type="HAMAP" id="MF_01201">
    <property type="entry name" value="Ala_racemase"/>
    <property type="match status" value="1"/>
</dbReference>
<dbReference type="EMBL" id="MGFH01000246">
    <property type="protein sequence ID" value="OGM00924.1"/>
    <property type="molecule type" value="Genomic_DNA"/>
</dbReference>
<evidence type="ECO:0000256" key="3">
    <source>
        <dbReference type="ARBA" id="ARBA00023235"/>
    </source>
</evidence>
<dbReference type="FunFam" id="3.20.20.10:FF:000002">
    <property type="entry name" value="Alanine racemase"/>
    <property type="match status" value="1"/>
</dbReference>
<comment type="caution">
    <text evidence="8">The sequence shown here is derived from an EMBL/GenBank/DDBJ whole genome shotgun (WGS) entry which is preliminary data.</text>
</comment>
<keyword evidence="3 4" id="KW-0413">Isomerase</keyword>
<name>A0A1F7WDM1_9BACT</name>
<dbReference type="Proteomes" id="UP000178735">
    <property type="component" value="Unassembled WGS sequence"/>
</dbReference>
<evidence type="ECO:0000259" key="7">
    <source>
        <dbReference type="SMART" id="SM01005"/>
    </source>
</evidence>
<proteinExistence type="inferred from homology"/>
<dbReference type="NCBIfam" id="TIGR00492">
    <property type="entry name" value="alr"/>
    <property type="match status" value="1"/>
</dbReference>
<dbReference type="GO" id="GO:0030170">
    <property type="term" value="F:pyridoxal phosphate binding"/>
    <property type="evidence" value="ECO:0007669"/>
    <property type="project" value="UniProtKB-UniRule"/>
</dbReference>
<comment type="pathway">
    <text evidence="4">Amino-acid biosynthesis; D-alanine biosynthesis; D-alanine from L-alanine: step 1/1.</text>
</comment>
<accession>A0A1F7WDM1</accession>
<comment type="similarity">
    <text evidence="4">Belongs to the alanine racemase family.</text>
</comment>
<dbReference type="InterPro" id="IPR001608">
    <property type="entry name" value="Ala_racemase_N"/>
</dbReference>
<evidence type="ECO:0000256" key="1">
    <source>
        <dbReference type="ARBA" id="ARBA00001933"/>
    </source>
</evidence>
<feature type="active site" description="Proton acceptor; specific for L-alanine" evidence="4">
    <location>
        <position position="274"/>
    </location>
</feature>
<feature type="active site" description="Proton acceptor; specific for D-alanine" evidence="4">
    <location>
        <position position="38"/>
    </location>
</feature>
<dbReference type="UniPathway" id="UPA00042">
    <property type="reaction ID" value="UER00497"/>
</dbReference>
<dbReference type="CDD" id="cd00430">
    <property type="entry name" value="PLPDE_III_AR"/>
    <property type="match status" value="1"/>
</dbReference>
<dbReference type="InterPro" id="IPR009006">
    <property type="entry name" value="Ala_racemase/Decarboxylase_C"/>
</dbReference>
<dbReference type="Pfam" id="PF00842">
    <property type="entry name" value="Ala_racemase_C"/>
    <property type="match status" value="1"/>
</dbReference>
<dbReference type="SUPFAM" id="SSF50621">
    <property type="entry name" value="Alanine racemase C-terminal domain-like"/>
    <property type="match status" value="1"/>
</dbReference>
<evidence type="ECO:0000313" key="8">
    <source>
        <dbReference type="EMBL" id="OGM00924.1"/>
    </source>
</evidence>
<dbReference type="AlphaFoldDB" id="A0A1F7WDM1"/>
<dbReference type="SUPFAM" id="SSF51419">
    <property type="entry name" value="PLP-binding barrel"/>
    <property type="match status" value="1"/>
</dbReference>
<dbReference type="InterPro" id="IPR000821">
    <property type="entry name" value="Ala_racemase"/>
</dbReference>
<feature type="binding site" evidence="4 6">
    <location>
        <position position="136"/>
    </location>
    <ligand>
        <name>substrate</name>
    </ligand>
</feature>
<evidence type="ECO:0000256" key="6">
    <source>
        <dbReference type="PIRSR" id="PIRSR600821-52"/>
    </source>
</evidence>
<feature type="modified residue" description="N6-(pyridoxal phosphate)lysine" evidence="4 5">
    <location>
        <position position="38"/>
    </location>
</feature>
<dbReference type="Gene3D" id="3.20.20.10">
    <property type="entry name" value="Alanine racemase"/>
    <property type="match status" value="1"/>
</dbReference>
<dbReference type="GO" id="GO:0030632">
    <property type="term" value="P:D-alanine biosynthetic process"/>
    <property type="evidence" value="ECO:0007669"/>
    <property type="project" value="UniProtKB-UniRule"/>
</dbReference>
<dbReference type="InterPro" id="IPR020622">
    <property type="entry name" value="Ala_racemase_pyridoxalP-BS"/>
</dbReference>
<reference evidence="8 9" key="1">
    <citation type="journal article" date="2016" name="Nat. Commun.">
        <title>Thousands of microbial genomes shed light on interconnected biogeochemical processes in an aquifer system.</title>
        <authorList>
            <person name="Anantharaman K."/>
            <person name="Brown C.T."/>
            <person name="Hug L.A."/>
            <person name="Sharon I."/>
            <person name="Castelle C.J."/>
            <person name="Probst A.J."/>
            <person name="Thomas B.C."/>
            <person name="Singh A."/>
            <person name="Wilkins M.J."/>
            <person name="Karaoz U."/>
            <person name="Brodie E.L."/>
            <person name="Williams K.H."/>
            <person name="Hubbard S.S."/>
            <person name="Banfield J.F."/>
        </authorList>
    </citation>
    <scope>NUCLEOTIDE SEQUENCE [LARGE SCALE GENOMIC DNA]</scope>
</reference>
<dbReference type="PANTHER" id="PTHR30511">
    <property type="entry name" value="ALANINE RACEMASE"/>
    <property type="match status" value="1"/>
</dbReference>
<dbReference type="PRINTS" id="PR00992">
    <property type="entry name" value="ALARACEMASE"/>
</dbReference>
<feature type="domain" description="Alanine racemase C-terminal" evidence="7">
    <location>
        <begin position="253"/>
        <end position="381"/>
    </location>
</feature>
<protein>
    <recommendedName>
        <fullName evidence="4">Alanine racemase</fullName>
        <ecNumber evidence="4">5.1.1.1</ecNumber>
    </recommendedName>
</protein>
<evidence type="ECO:0000256" key="4">
    <source>
        <dbReference type="HAMAP-Rule" id="MF_01201"/>
    </source>
</evidence>
<evidence type="ECO:0000256" key="2">
    <source>
        <dbReference type="ARBA" id="ARBA00022898"/>
    </source>
</evidence>
<feature type="binding site" evidence="4 6">
    <location>
        <position position="322"/>
    </location>
    <ligand>
        <name>substrate</name>
    </ligand>
</feature>
<dbReference type="EC" id="5.1.1.1" evidence="4"/>
<keyword evidence="2 4" id="KW-0663">Pyridoxal phosphate</keyword>
<dbReference type="STRING" id="1817813.A2008_09735"/>
<dbReference type="PANTHER" id="PTHR30511:SF0">
    <property type="entry name" value="ALANINE RACEMASE, CATABOLIC-RELATED"/>
    <property type="match status" value="1"/>
</dbReference>
<dbReference type="Gene3D" id="2.40.37.10">
    <property type="entry name" value="Lyase, Ornithine Decarboxylase, Chain A, domain 1"/>
    <property type="match status" value="1"/>
</dbReference>
<dbReference type="Pfam" id="PF01168">
    <property type="entry name" value="Ala_racemase_N"/>
    <property type="match status" value="1"/>
</dbReference>
<dbReference type="GO" id="GO:0005829">
    <property type="term" value="C:cytosol"/>
    <property type="evidence" value="ECO:0007669"/>
    <property type="project" value="TreeGrafter"/>
</dbReference>
<evidence type="ECO:0000256" key="5">
    <source>
        <dbReference type="PIRSR" id="PIRSR600821-50"/>
    </source>
</evidence>
<sequence>MSSDKISWVEISKKAVINNIDVMRARVRPGVKIMAVVKANAYGHGLSEVASIAAAHGVDFFGVNCLDEAVRLRSMKIKTPILVLGYTPLANLKDAVSHDVSLVVYNAETVSRLQEAAAKCKKNAKIHVKIETGLNRQGVTRENLSEFLKLVRSKKNIEVEGISTHYANIEDTTEHSYARKQVENFCEAHEMFNAAGVAVKYRHTACTAAAILFDNVHFEMIRLGIGLYGLWPSKETKISAYERKISEFNLMPVMKWKTIVAQVKEVEANSCIGYGCSDFVTQASRIAVIPAGYYDGYDRKLSNSGYVIIRGRRAPVLGRICMNMFIVDVTNIEGVKSEDEVLLLGASEDDAISAETLASKIGTINYEVVTRINESLPRIVTA</sequence>
<comment type="catalytic activity">
    <reaction evidence="4">
        <text>L-alanine = D-alanine</text>
        <dbReference type="Rhea" id="RHEA:20249"/>
        <dbReference type="ChEBI" id="CHEBI:57416"/>
        <dbReference type="ChEBI" id="CHEBI:57972"/>
        <dbReference type="EC" id="5.1.1.1"/>
    </reaction>
</comment>
<comment type="function">
    <text evidence="4">Catalyzes the interconversion of L-alanine and D-alanine. May also act on other amino acids.</text>
</comment>
<dbReference type="InterPro" id="IPR011079">
    <property type="entry name" value="Ala_racemase_C"/>
</dbReference>
<dbReference type="GO" id="GO:0008784">
    <property type="term" value="F:alanine racemase activity"/>
    <property type="evidence" value="ECO:0007669"/>
    <property type="project" value="UniProtKB-UniRule"/>
</dbReference>
<dbReference type="InterPro" id="IPR029066">
    <property type="entry name" value="PLP-binding_barrel"/>
</dbReference>
<comment type="cofactor">
    <cofactor evidence="1 4 5">
        <name>pyridoxal 5'-phosphate</name>
        <dbReference type="ChEBI" id="CHEBI:597326"/>
    </cofactor>
</comment>
<gene>
    <name evidence="8" type="ORF">A2008_09735</name>
</gene>
<dbReference type="SMART" id="SM01005">
    <property type="entry name" value="Ala_racemase_C"/>
    <property type="match status" value="1"/>
</dbReference>